<organism evidence="1 2">
    <name type="scientific">Ureibacillus acetophenoni</name>
    <dbReference type="NCBI Taxonomy" id="614649"/>
    <lineage>
        <taxon>Bacteria</taxon>
        <taxon>Bacillati</taxon>
        <taxon>Bacillota</taxon>
        <taxon>Bacilli</taxon>
        <taxon>Bacillales</taxon>
        <taxon>Caryophanaceae</taxon>
        <taxon>Ureibacillus</taxon>
    </lineage>
</organism>
<dbReference type="EMBL" id="OBQC01000008">
    <property type="protein sequence ID" value="SOC40621.1"/>
    <property type="molecule type" value="Genomic_DNA"/>
</dbReference>
<protein>
    <submittedName>
        <fullName evidence="1">Uncharacterized protein</fullName>
    </submittedName>
</protein>
<dbReference type="Proteomes" id="UP000219252">
    <property type="component" value="Unassembled WGS sequence"/>
</dbReference>
<reference evidence="2" key="1">
    <citation type="submission" date="2017-08" db="EMBL/GenBank/DDBJ databases">
        <authorList>
            <person name="Varghese N."/>
            <person name="Submissions S."/>
        </authorList>
    </citation>
    <scope>NUCLEOTIDE SEQUENCE [LARGE SCALE GENOMIC DNA]</scope>
    <source>
        <strain evidence="2">JC23</strain>
    </source>
</reference>
<keyword evidence="2" id="KW-1185">Reference proteome</keyword>
<proteinExistence type="predicted"/>
<dbReference type="AlphaFoldDB" id="A0A285UK50"/>
<accession>A0A285UK50</accession>
<name>A0A285UK50_9BACL</name>
<sequence>MGHDIFGFNKAGKEIAYARFSMGNHHAAILYTILDANKYNAGVSGSADSSTYSVEQIEKALNEFKESYLKDSSMINWNHEQILNFIQSCLATAKKEGHVKVYFG</sequence>
<evidence type="ECO:0000313" key="2">
    <source>
        <dbReference type="Proteomes" id="UP000219252"/>
    </source>
</evidence>
<dbReference type="RefSeq" id="WP_097149844.1">
    <property type="nucleotide sequence ID" value="NZ_OBQC01000008.1"/>
</dbReference>
<evidence type="ECO:0000313" key="1">
    <source>
        <dbReference type="EMBL" id="SOC40621.1"/>
    </source>
</evidence>
<dbReference type="OrthoDB" id="2933757at2"/>
<gene>
    <name evidence="1" type="ORF">SAMN05877842_10890</name>
</gene>